<dbReference type="Proteomes" id="UP000553632">
    <property type="component" value="Unassembled WGS sequence"/>
</dbReference>
<comment type="caution">
    <text evidence="3">The sequence shown here is derived from an EMBL/GenBank/DDBJ whole genome shotgun (WGS) entry which is preliminary data.</text>
</comment>
<feature type="compositionally biased region" description="Basic and acidic residues" evidence="1">
    <location>
        <begin position="171"/>
        <end position="185"/>
    </location>
</feature>
<evidence type="ECO:0000313" key="3">
    <source>
        <dbReference type="EMBL" id="KAF4748432.1"/>
    </source>
</evidence>
<evidence type="ECO:0000256" key="1">
    <source>
        <dbReference type="SAM" id="MobiDB-lite"/>
    </source>
</evidence>
<feature type="non-terminal residue" evidence="3">
    <location>
        <position position="371"/>
    </location>
</feature>
<dbReference type="EMBL" id="JABANO010008508">
    <property type="protein sequence ID" value="KAF4748432.1"/>
    <property type="molecule type" value="Genomic_DNA"/>
</dbReference>
<dbReference type="InterPro" id="IPR025659">
    <property type="entry name" value="Tubby-like_C"/>
</dbReference>
<evidence type="ECO:0000313" key="4">
    <source>
        <dbReference type="Proteomes" id="UP000553632"/>
    </source>
</evidence>
<feature type="compositionally biased region" description="Basic and acidic residues" evidence="1">
    <location>
        <begin position="1"/>
        <end position="22"/>
    </location>
</feature>
<dbReference type="SUPFAM" id="SSF54518">
    <property type="entry name" value="Tubby C-terminal domain-like"/>
    <property type="match status" value="1"/>
</dbReference>
<dbReference type="InterPro" id="IPR000007">
    <property type="entry name" value="Tubby_C"/>
</dbReference>
<feature type="compositionally biased region" description="Basic and acidic residues" evidence="1">
    <location>
        <begin position="147"/>
        <end position="159"/>
    </location>
</feature>
<feature type="domain" description="Tubby C-terminal" evidence="2">
    <location>
        <begin position="294"/>
        <end position="371"/>
    </location>
</feature>
<feature type="compositionally biased region" description="Polar residues" evidence="1">
    <location>
        <begin position="96"/>
        <end position="110"/>
    </location>
</feature>
<keyword evidence="4" id="KW-1185">Reference proteome</keyword>
<protein>
    <recommendedName>
        <fullName evidence="2">Tubby C-terminal domain-containing protein</fullName>
    </recommendedName>
</protein>
<evidence type="ECO:0000259" key="2">
    <source>
        <dbReference type="Pfam" id="PF01167"/>
    </source>
</evidence>
<dbReference type="Pfam" id="PF01167">
    <property type="entry name" value="Tub"/>
    <property type="match status" value="1"/>
</dbReference>
<accession>A0A7J6TUU3</accession>
<feature type="non-terminal residue" evidence="3">
    <location>
        <position position="1"/>
    </location>
</feature>
<feature type="region of interest" description="Disordered" evidence="1">
    <location>
        <begin position="1"/>
        <end position="185"/>
    </location>
</feature>
<proteinExistence type="predicted"/>
<name>A0A7J6TUU3_PEROL</name>
<dbReference type="AlphaFoldDB" id="A0A7J6TUU3"/>
<sequence length="371" mass="42545">GDDHRRRECVKRIISDDDESHHGMMIMNTRDGSTVERYRQHHHQQQEEGTSEIEEEGEPSDSIRLGVERLKDRLASQLDRQMKRRSSSSLPEVEATSLSTPHKSIMANRQDTQEEEEEHHYNNKNTRTMESYRCEVNDTPDDTNNSDTHDDSSNLREEEMKEEEANASPTGHDDHILRHDDHHKKRDSDVIDKLQQAGIVPVFNPLPSTLLDQQHQQHHQQHQHYINSATNSNDLSQQNSDYHSIRSSEKGLVVVKTLEQLLSCYHHTEVSSSHHLSSSSSSSPSSRAIQTAVMTPPPKGVLVQCRIIRSRGDAPLLGSWYPRYQLVLEDDGECVMCSKKRMKNKTSNYQINACSTFDKMSRKAHHYVGKV</sequence>
<organism evidence="3 4">
    <name type="scientific">Perkinsus olseni</name>
    <name type="common">Perkinsus atlanticus</name>
    <dbReference type="NCBI Taxonomy" id="32597"/>
    <lineage>
        <taxon>Eukaryota</taxon>
        <taxon>Sar</taxon>
        <taxon>Alveolata</taxon>
        <taxon>Perkinsozoa</taxon>
        <taxon>Perkinsea</taxon>
        <taxon>Perkinsida</taxon>
        <taxon>Perkinsidae</taxon>
        <taxon>Perkinsus</taxon>
    </lineage>
</organism>
<gene>
    <name evidence="3" type="ORF">FOZ63_006574</name>
</gene>
<feature type="compositionally biased region" description="Acidic residues" evidence="1">
    <location>
        <begin position="49"/>
        <end position="59"/>
    </location>
</feature>
<dbReference type="Gene3D" id="3.20.90.10">
    <property type="entry name" value="Tubby Protein, Chain A"/>
    <property type="match status" value="1"/>
</dbReference>
<reference evidence="3 4" key="1">
    <citation type="submission" date="2020-04" db="EMBL/GenBank/DDBJ databases">
        <title>Perkinsus olseni comparative genomics.</title>
        <authorList>
            <person name="Bogema D.R."/>
        </authorList>
    </citation>
    <scope>NUCLEOTIDE SEQUENCE [LARGE SCALE GENOMIC DNA]</scope>
    <source>
        <strain evidence="3 4">ATCC PRA-207</strain>
    </source>
</reference>